<keyword evidence="3" id="KW-1185">Reference proteome</keyword>
<evidence type="ECO:0000259" key="1">
    <source>
        <dbReference type="Pfam" id="PF14322"/>
    </source>
</evidence>
<reference evidence="2" key="1">
    <citation type="submission" date="2022-12" db="EMBL/GenBank/DDBJ databases">
        <title>Genome sequence of HCMS5-2.</title>
        <authorList>
            <person name="Woo H."/>
        </authorList>
    </citation>
    <scope>NUCLEOTIDE SEQUENCE</scope>
    <source>
        <strain evidence="2">HCMS5-2</strain>
    </source>
</reference>
<protein>
    <submittedName>
        <fullName evidence="2">RagB/SusD family nutrient uptake outer membrane protein</fullName>
    </submittedName>
</protein>
<proteinExistence type="predicted"/>
<evidence type="ECO:0000313" key="2">
    <source>
        <dbReference type="EMBL" id="MCZ4243540.1"/>
    </source>
</evidence>
<accession>A0ABT4L6J3</accession>
<dbReference type="Proteomes" id="UP001144347">
    <property type="component" value="Unassembled WGS sequence"/>
</dbReference>
<dbReference type="SUPFAM" id="SSF48452">
    <property type="entry name" value="TPR-like"/>
    <property type="match status" value="1"/>
</dbReference>
<gene>
    <name evidence="2" type="ORF">O0955_05925</name>
</gene>
<dbReference type="RefSeq" id="WP_269426620.1">
    <property type="nucleotide sequence ID" value="NZ_JAPWGM010000002.1"/>
</dbReference>
<evidence type="ECO:0000313" key="3">
    <source>
        <dbReference type="Proteomes" id="UP001144347"/>
    </source>
</evidence>
<feature type="domain" description="SusD-like N-terminal" evidence="1">
    <location>
        <begin position="23"/>
        <end position="118"/>
    </location>
</feature>
<comment type="caution">
    <text evidence="2">The sequence shown here is derived from an EMBL/GenBank/DDBJ whole genome shotgun (WGS) entry which is preliminary data.</text>
</comment>
<sequence>MMKKIYQLMLAFLAVASLNSCKKYLDVKSNAKLVTPHTLSDAQGLLDDATIMNIKSTPSYGETSADDYFLPLSSYNAAGVLGQDIYVWKAIDYRIGNDWSYSYLAVYNTNLSLDILDKNRAE</sequence>
<name>A0ABT4L6J3_9SPHI</name>
<dbReference type="InterPro" id="IPR011990">
    <property type="entry name" value="TPR-like_helical_dom_sf"/>
</dbReference>
<dbReference type="EMBL" id="JAPWGM010000002">
    <property type="protein sequence ID" value="MCZ4243540.1"/>
    <property type="molecule type" value="Genomic_DNA"/>
</dbReference>
<organism evidence="2 3">
    <name type="scientific">Pedobacter punctiformis</name>
    <dbReference type="NCBI Taxonomy" id="3004097"/>
    <lineage>
        <taxon>Bacteria</taxon>
        <taxon>Pseudomonadati</taxon>
        <taxon>Bacteroidota</taxon>
        <taxon>Sphingobacteriia</taxon>
        <taxon>Sphingobacteriales</taxon>
        <taxon>Sphingobacteriaceae</taxon>
        <taxon>Pedobacter</taxon>
    </lineage>
</organism>
<dbReference type="Pfam" id="PF14322">
    <property type="entry name" value="SusD-like_3"/>
    <property type="match status" value="1"/>
</dbReference>
<dbReference type="InterPro" id="IPR033985">
    <property type="entry name" value="SusD-like_N"/>
</dbReference>